<reference evidence="7" key="1">
    <citation type="submission" date="2020-07" db="EMBL/GenBank/DDBJ databases">
        <title>Huge and variable diversity of episymbiotic CPR bacteria and DPANN archaea in groundwater ecosystems.</title>
        <authorList>
            <person name="He C.Y."/>
            <person name="Keren R."/>
            <person name="Whittaker M."/>
            <person name="Farag I.F."/>
            <person name="Doudna J."/>
            <person name="Cate J.H.D."/>
            <person name="Banfield J.F."/>
        </authorList>
    </citation>
    <scope>NUCLEOTIDE SEQUENCE</scope>
    <source>
        <strain evidence="7">NC_groundwater_928_Pr1_S-0.2um_72_17</strain>
    </source>
</reference>
<keyword evidence="4 6" id="KW-1133">Transmembrane helix</keyword>
<dbReference type="InterPro" id="IPR045225">
    <property type="entry name" value="Uracil/uridine/allantoin_perm"/>
</dbReference>
<evidence type="ECO:0000256" key="6">
    <source>
        <dbReference type="SAM" id="Phobius"/>
    </source>
</evidence>
<evidence type="ECO:0000313" key="8">
    <source>
        <dbReference type="Proteomes" id="UP000807850"/>
    </source>
</evidence>
<dbReference type="Gene3D" id="1.10.4160.10">
    <property type="entry name" value="Hydantoin permease"/>
    <property type="match status" value="1"/>
</dbReference>
<evidence type="ECO:0000256" key="5">
    <source>
        <dbReference type="ARBA" id="ARBA00023136"/>
    </source>
</evidence>
<evidence type="ECO:0000256" key="1">
    <source>
        <dbReference type="ARBA" id="ARBA00004141"/>
    </source>
</evidence>
<dbReference type="InterPro" id="IPR012681">
    <property type="entry name" value="NCS1"/>
</dbReference>
<dbReference type="CDD" id="cd11485">
    <property type="entry name" value="SLC-NCS1sbd_YbbW-like"/>
    <property type="match status" value="1"/>
</dbReference>
<dbReference type="EMBL" id="JACQAY010000256">
    <property type="protein sequence ID" value="MBI3540160.1"/>
    <property type="molecule type" value="Genomic_DNA"/>
</dbReference>
<dbReference type="PANTHER" id="PTHR30618">
    <property type="entry name" value="NCS1 FAMILY PURINE/PYRIMIDINE TRANSPORTER"/>
    <property type="match status" value="1"/>
</dbReference>
<dbReference type="Pfam" id="PF02133">
    <property type="entry name" value="Transp_cyt_pur"/>
    <property type="match status" value="1"/>
</dbReference>
<name>A0A9D6LAT9_UNCEI</name>
<proteinExistence type="inferred from homology"/>
<dbReference type="GO" id="GO:0005886">
    <property type="term" value="C:plasma membrane"/>
    <property type="evidence" value="ECO:0007669"/>
    <property type="project" value="TreeGrafter"/>
</dbReference>
<feature type="transmembrane region" description="Helical" evidence="6">
    <location>
        <begin position="223"/>
        <end position="243"/>
    </location>
</feature>
<feature type="transmembrane region" description="Helical" evidence="6">
    <location>
        <begin position="33"/>
        <end position="55"/>
    </location>
</feature>
<feature type="transmembrane region" description="Helical" evidence="6">
    <location>
        <begin position="264"/>
        <end position="288"/>
    </location>
</feature>
<keyword evidence="3 6" id="KW-0812">Transmembrane</keyword>
<dbReference type="InterPro" id="IPR001248">
    <property type="entry name" value="Pur-cyt_permease"/>
</dbReference>
<comment type="subcellular location">
    <subcellularLocation>
        <location evidence="1">Membrane</location>
        <topology evidence="1">Multi-pass membrane protein</topology>
    </subcellularLocation>
</comment>
<protein>
    <submittedName>
        <fullName evidence="7">NCS1 family nucleobase:cation symporter-1</fullName>
    </submittedName>
</protein>
<dbReference type="Proteomes" id="UP000807850">
    <property type="component" value="Unassembled WGS sequence"/>
</dbReference>
<evidence type="ECO:0000256" key="4">
    <source>
        <dbReference type="ARBA" id="ARBA00022989"/>
    </source>
</evidence>
<evidence type="ECO:0000313" key="7">
    <source>
        <dbReference type="EMBL" id="MBI3540160.1"/>
    </source>
</evidence>
<feature type="transmembrane region" description="Helical" evidence="6">
    <location>
        <begin position="308"/>
        <end position="330"/>
    </location>
</feature>
<gene>
    <name evidence="7" type="ORF">HY076_07790</name>
</gene>
<dbReference type="PANTHER" id="PTHR30618:SF0">
    <property type="entry name" value="PURINE-URACIL PERMEASE NCS1"/>
    <property type="match status" value="1"/>
</dbReference>
<sequence>MLAVARIDQSPLYNHDLAPVPVARRNWTTYNYAALWISMAHCIPTYMLASGLMAAGMSWKQALFTILLGNMIVLVPILLNSHPGTKYGIPFPVFARAAYGTAGSNLPALMRALVACGWFGIQTWIGGEALHTFFAALIPGWPTVLGAGFAGHAGTEWLSFMLFWGLNIWIIYRGMDLLRKVENWAAPYVLIVTLGLLVWAVKAAHGFGPLLSQPGKFDTLAKFLPVFVPSLTGMIGFWATLSLNMPDFTRFGRSQREQIVGQTVALPTTMFAFAAMGVLITSASAIIFGRPIWDPVKLVGNFHQPLVVGFAMFSVVVATLAVNIAANVVSPANDFANALPRWISFKTGGLITGIIGILMQPWRLLADPSGYIFAWLVGYSGGLGSIAGVLIADYWIVRGRNLRLADLYLPDGIYRGWNLPAVVATLAGCALAWGGLVFPPLRPLYDYAWFVGFFAAGGLYLALSRRPAAVAAAAA</sequence>
<evidence type="ECO:0000256" key="3">
    <source>
        <dbReference type="ARBA" id="ARBA00022692"/>
    </source>
</evidence>
<feature type="transmembrane region" description="Helical" evidence="6">
    <location>
        <begin position="417"/>
        <end position="438"/>
    </location>
</feature>
<feature type="transmembrane region" description="Helical" evidence="6">
    <location>
        <begin position="342"/>
        <end position="360"/>
    </location>
</feature>
<feature type="transmembrane region" description="Helical" evidence="6">
    <location>
        <begin position="62"/>
        <end position="79"/>
    </location>
</feature>
<evidence type="ECO:0000256" key="2">
    <source>
        <dbReference type="ARBA" id="ARBA00008974"/>
    </source>
</evidence>
<feature type="transmembrane region" description="Helical" evidence="6">
    <location>
        <begin position="157"/>
        <end position="172"/>
    </location>
</feature>
<accession>A0A9D6LAT9</accession>
<dbReference type="GO" id="GO:0015205">
    <property type="term" value="F:nucleobase transmembrane transporter activity"/>
    <property type="evidence" value="ECO:0007669"/>
    <property type="project" value="TreeGrafter"/>
</dbReference>
<dbReference type="NCBIfam" id="TIGR00800">
    <property type="entry name" value="ncs1"/>
    <property type="match status" value="1"/>
</dbReference>
<keyword evidence="5 6" id="KW-0472">Membrane</keyword>
<feature type="transmembrane region" description="Helical" evidence="6">
    <location>
        <begin position="444"/>
        <end position="463"/>
    </location>
</feature>
<feature type="transmembrane region" description="Helical" evidence="6">
    <location>
        <begin position="372"/>
        <end position="396"/>
    </location>
</feature>
<feature type="transmembrane region" description="Helical" evidence="6">
    <location>
        <begin position="184"/>
        <end position="203"/>
    </location>
</feature>
<comment type="similarity">
    <text evidence="2">Belongs to the purine-cytosine permease (2.A.39) family.</text>
</comment>
<organism evidence="7 8">
    <name type="scientific">Eiseniibacteriota bacterium</name>
    <dbReference type="NCBI Taxonomy" id="2212470"/>
    <lineage>
        <taxon>Bacteria</taxon>
        <taxon>Candidatus Eiseniibacteriota</taxon>
    </lineage>
</organism>
<comment type="caution">
    <text evidence="7">The sequence shown here is derived from an EMBL/GenBank/DDBJ whole genome shotgun (WGS) entry which is preliminary data.</text>
</comment>
<dbReference type="AlphaFoldDB" id="A0A9D6LAT9"/>